<keyword evidence="4" id="KW-0812">Transmembrane</keyword>
<dbReference type="KEGG" id="chd:Calhy_0386"/>
<dbReference type="eggNOG" id="COG2227">
    <property type="taxonomic scope" value="Bacteria"/>
</dbReference>
<dbReference type="InterPro" id="IPR029063">
    <property type="entry name" value="SAM-dependent_MTases_sf"/>
</dbReference>
<dbReference type="OrthoDB" id="9757640at2"/>
<accession>E4QBW0</accession>
<evidence type="ECO:0000313" key="5">
    <source>
        <dbReference type="EMBL" id="ADQ06134.1"/>
    </source>
</evidence>
<dbReference type="GO" id="GO:0032259">
    <property type="term" value="P:methylation"/>
    <property type="evidence" value="ECO:0007669"/>
    <property type="project" value="UniProtKB-KW"/>
</dbReference>
<keyword evidence="4" id="KW-1133">Transmembrane helix</keyword>
<dbReference type="EMBL" id="CP002219">
    <property type="protein sequence ID" value="ADQ06134.1"/>
    <property type="molecule type" value="Genomic_DNA"/>
</dbReference>
<keyword evidence="4" id="KW-0472">Membrane</keyword>
<keyword evidence="2 5" id="KW-0808">Transferase</keyword>
<dbReference type="CDD" id="cd02440">
    <property type="entry name" value="AdoMet_MTases"/>
    <property type="match status" value="1"/>
</dbReference>
<dbReference type="STRING" id="632292.Calhy_0386"/>
<keyword evidence="3" id="KW-0949">S-adenosyl-L-methionine</keyword>
<keyword evidence="6" id="KW-1185">Reference proteome</keyword>
<keyword evidence="1 5" id="KW-0489">Methyltransferase</keyword>
<dbReference type="Gene3D" id="3.40.50.150">
    <property type="entry name" value="Vaccinia Virus protein VP39"/>
    <property type="match status" value="1"/>
</dbReference>
<evidence type="ECO:0000256" key="3">
    <source>
        <dbReference type="ARBA" id="ARBA00022691"/>
    </source>
</evidence>
<dbReference type="AlphaFoldDB" id="E4QBW0"/>
<dbReference type="RefSeq" id="WP_013402343.1">
    <property type="nucleotide sequence ID" value="NC_014652.1"/>
</dbReference>
<sequence>MDSQELVKTNELYNRHWWFLGKYKIVHKLIERYVRTPYVPRVLDIGCGPAYFSRFYQYTGIDPNTNIDSHNIIRARIEDVKLTGKYDVILALDVLEHLEDDRIILRYLNENLKDNGIAIITAPAHPWLFSEHDRVCGHYRRYTRKQLKELFRDFDCKLYYFNSLLFPVELVFRLLTGGKNNLKLLPGWLNALLLFVFSVEYYLLPVLPAGMSLLAIVRRKRR</sequence>
<reference key="1">
    <citation type="submission" date="2010-09" db="EMBL/GenBank/DDBJ databases">
        <title>Complete sequence of Caldicellulosiruptor hydrothermalis 108.</title>
        <authorList>
            <consortium name="US DOE Joint Genome Institute"/>
            <person name="Lucas S."/>
            <person name="Copeland A."/>
            <person name="Lapidus A."/>
            <person name="Cheng J.-F."/>
            <person name="Bruce D."/>
            <person name="Goodwin L."/>
            <person name="Pitluck S."/>
            <person name="Davenport K."/>
            <person name="Detter J.C."/>
            <person name="Han C."/>
            <person name="Tapia R."/>
            <person name="Land M."/>
            <person name="Hauser L."/>
            <person name="Chang Y.-J."/>
            <person name="Jeffries C."/>
            <person name="Kyrpides N."/>
            <person name="Ivanova N."/>
            <person name="Mikhailova N."/>
            <person name="Blumer-Schuette S.E."/>
            <person name="Kelly R.M."/>
            <person name="Woyke T."/>
        </authorList>
    </citation>
    <scope>NUCLEOTIDE SEQUENCE</scope>
    <source>
        <strain>108</strain>
    </source>
</reference>
<evidence type="ECO:0000256" key="2">
    <source>
        <dbReference type="ARBA" id="ARBA00022679"/>
    </source>
</evidence>
<dbReference type="Proteomes" id="UP000006890">
    <property type="component" value="Chromosome"/>
</dbReference>
<dbReference type="PANTHER" id="PTHR43464">
    <property type="entry name" value="METHYLTRANSFERASE"/>
    <property type="match status" value="1"/>
</dbReference>
<dbReference type="PANTHER" id="PTHR43464:SF19">
    <property type="entry name" value="UBIQUINONE BIOSYNTHESIS O-METHYLTRANSFERASE, MITOCHONDRIAL"/>
    <property type="match status" value="1"/>
</dbReference>
<name>E4QBW0_CALH1</name>
<evidence type="ECO:0000256" key="1">
    <source>
        <dbReference type="ARBA" id="ARBA00022603"/>
    </source>
</evidence>
<organism evidence="5 6">
    <name type="scientific">Caldicellulosiruptor hydrothermalis (strain DSM 18901 / VKM B-2411 / 108)</name>
    <dbReference type="NCBI Taxonomy" id="632292"/>
    <lineage>
        <taxon>Bacteria</taxon>
        <taxon>Bacillati</taxon>
        <taxon>Bacillota</taxon>
        <taxon>Bacillota incertae sedis</taxon>
        <taxon>Caldicellulosiruptorales</taxon>
        <taxon>Caldicellulosiruptoraceae</taxon>
        <taxon>Caldicellulosiruptor</taxon>
    </lineage>
</organism>
<dbReference type="SUPFAM" id="SSF53335">
    <property type="entry name" value="S-adenosyl-L-methionine-dependent methyltransferases"/>
    <property type="match status" value="1"/>
</dbReference>
<proteinExistence type="predicted"/>
<dbReference type="GO" id="GO:0008168">
    <property type="term" value="F:methyltransferase activity"/>
    <property type="evidence" value="ECO:0007669"/>
    <property type="project" value="UniProtKB-KW"/>
</dbReference>
<feature type="transmembrane region" description="Helical" evidence="4">
    <location>
        <begin position="188"/>
        <end position="217"/>
    </location>
</feature>
<gene>
    <name evidence="5" type="ordered locus">Calhy_0386</name>
</gene>
<protein>
    <submittedName>
        <fullName evidence="5">Methyltransferase type 12</fullName>
    </submittedName>
</protein>
<dbReference type="HOGENOM" id="CLU_082726_0_1_9"/>
<evidence type="ECO:0000256" key="4">
    <source>
        <dbReference type="SAM" id="Phobius"/>
    </source>
</evidence>
<evidence type="ECO:0000313" key="6">
    <source>
        <dbReference type="Proteomes" id="UP000006890"/>
    </source>
</evidence>
<dbReference type="Pfam" id="PF13489">
    <property type="entry name" value="Methyltransf_23"/>
    <property type="match status" value="1"/>
</dbReference>
<reference evidence="5 6" key="2">
    <citation type="journal article" date="2011" name="J. Bacteriol.">
        <title>Complete genome sequences for the anaerobic, extremely thermophilic plant biomass-degrading bacteria Caldicellulosiruptor hydrothermalis, Caldicellulosiruptor kristjanssonii, Caldicellulosiruptor kronotskyensis, Caldicellulosiruptor owensenis, and Caldicellulosiruptor lactoaceticus.</title>
        <authorList>
            <person name="Blumer-Schuette S.E."/>
            <person name="Ozdemir I."/>
            <person name="Mistry D."/>
            <person name="Lucas S."/>
            <person name="Lapidus A."/>
            <person name="Cheng J.F."/>
            <person name="Goodwin L.A."/>
            <person name="Pitluck S."/>
            <person name="Land M.L."/>
            <person name="Hauser L.J."/>
            <person name="Woyke T."/>
            <person name="Mikhailova N."/>
            <person name="Pati A."/>
            <person name="Kyrpides N.C."/>
            <person name="Ivanova N."/>
            <person name="Detter J.C."/>
            <person name="Walston-Davenport K."/>
            <person name="Han S."/>
            <person name="Adams M.W."/>
            <person name="Kelly R.M."/>
        </authorList>
    </citation>
    <scope>NUCLEOTIDE SEQUENCE [LARGE SCALE GENOMIC DNA]</scope>
    <source>
        <strain evidence="6">DSM 18901 / VKM B-2411 / 108</strain>
    </source>
</reference>
<feature type="transmembrane region" description="Helical" evidence="4">
    <location>
        <begin position="158"/>
        <end position="176"/>
    </location>
</feature>